<protein>
    <submittedName>
        <fullName evidence="1">GxxExxY protein</fullName>
    </submittedName>
</protein>
<name>A0A5B8UDU7_9BACT</name>
<dbReference type="RefSeq" id="WP_146782036.1">
    <property type="nucleotide sequence ID" value="NZ_BAABIO010000006.1"/>
</dbReference>
<dbReference type="Proteomes" id="UP000321204">
    <property type="component" value="Chromosome"/>
</dbReference>
<dbReference type="Pfam" id="PF13366">
    <property type="entry name" value="PDDEXK_3"/>
    <property type="match status" value="1"/>
</dbReference>
<organism evidence="1 2">
    <name type="scientific">Flavisolibacter ginsenosidimutans</name>
    <dbReference type="NCBI Taxonomy" id="661481"/>
    <lineage>
        <taxon>Bacteria</taxon>
        <taxon>Pseudomonadati</taxon>
        <taxon>Bacteroidota</taxon>
        <taxon>Chitinophagia</taxon>
        <taxon>Chitinophagales</taxon>
        <taxon>Chitinophagaceae</taxon>
        <taxon>Flavisolibacter</taxon>
    </lineage>
</organism>
<dbReference type="KEGG" id="fgg:FSB75_02120"/>
<sequence>METTNYKYAGVTEKIIGCAMKVHRYFGLGFPEVVYQRALIIELEKLCLKCGAQVEKDIYYEDHFISKRRLDLIVEDKILIELKAVSELDKACHNQIINYLKVFKIEVGLLLNFGTESLQFRRFVNTQTAQ</sequence>
<dbReference type="NCBIfam" id="TIGR04256">
    <property type="entry name" value="GxxExxY"/>
    <property type="match status" value="1"/>
</dbReference>
<keyword evidence="2" id="KW-1185">Reference proteome</keyword>
<evidence type="ECO:0000313" key="2">
    <source>
        <dbReference type="Proteomes" id="UP000321204"/>
    </source>
</evidence>
<reference evidence="1 2" key="1">
    <citation type="journal article" date="2015" name="Int. J. Syst. Evol. Microbiol.">
        <title>Flavisolibacter ginsenosidimutans sp. nov., with ginsenoside-converting activity isolated from soil used for cultivating ginseng.</title>
        <authorList>
            <person name="Zhao Y."/>
            <person name="Liu Q."/>
            <person name="Kang M.S."/>
            <person name="Jin F."/>
            <person name="Yu H."/>
            <person name="Im W.T."/>
        </authorList>
    </citation>
    <scope>NUCLEOTIDE SEQUENCE [LARGE SCALE GENOMIC DNA]</scope>
    <source>
        <strain evidence="1 2">Gsoil 636</strain>
    </source>
</reference>
<accession>A0A5B8UDU7</accession>
<dbReference type="AlphaFoldDB" id="A0A5B8UDU7"/>
<dbReference type="OrthoDB" id="9806869at2"/>
<dbReference type="InterPro" id="IPR026350">
    <property type="entry name" value="GxxExxY"/>
</dbReference>
<gene>
    <name evidence="1" type="ORF">FSB75_02120</name>
</gene>
<evidence type="ECO:0000313" key="1">
    <source>
        <dbReference type="EMBL" id="QEC54744.1"/>
    </source>
</evidence>
<dbReference type="EMBL" id="CP042433">
    <property type="protein sequence ID" value="QEC54744.1"/>
    <property type="molecule type" value="Genomic_DNA"/>
</dbReference>
<proteinExistence type="predicted"/>